<feature type="region of interest" description="Disordered" evidence="4">
    <location>
        <begin position="288"/>
        <end position="307"/>
    </location>
</feature>
<evidence type="ECO:0000313" key="6">
    <source>
        <dbReference type="Proteomes" id="UP000594263"/>
    </source>
</evidence>
<keyword evidence="1" id="KW-0678">Repressor</keyword>
<evidence type="ECO:0000256" key="4">
    <source>
        <dbReference type="SAM" id="MobiDB-lite"/>
    </source>
</evidence>
<feature type="compositionally biased region" description="Basic and acidic residues" evidence="4">
    <location>
        <begin position="39"/>
        <end position="52"/>
    </location>
</feature>
<sequence length="307" mass="33901">MGSNFKSSYGGGNNGKCGCNSKRLKKAQRVPQRGPGVAELEKILSDQKHDQMKPPYGPAVPGPPSMYQQPPLPPPYHPLRPPQLQHQPIIDPPPAAIQASHFPPHYVGFSNSMVRPDQVQVNAMIDSGMSFTQMIMMSDAHDSTKPNAHPMFHPNYAMKRPLAEMPSNPHPFYAQQLGQPGVETGKAPMLSEQEAMMLRGMNAPDSFRTQNMKSLDGNILSLGPSSLTERTTMKPISPESDSSSESRVLEDQRLELKPNDPSERTHPTQIFGFKLQTKELSMDETRLSLNHNAPPAEVPSLDLNLKL</sequence>
<dbReference type="AlphaFoldDB" id="A0A7N0UI73"/>
<evidence type="ECO:0000256" key="3">
    <source>
        <dbReference type="ARBA" id="ARBA00023163"/>
    </source>
</evidence>
<evidence type="ECO:0000256" key="1">
    <source>
        <dbReference type="ARBA" id="ARBA00022491"/>
    </source>
</evidence>
<feature type="region of interest" description="Disordered" evidence="4">
    <location>
        <begin position="1"/>
        <end position="78"/>
    </location>
</feature>
<organism evidence="5 6">
    <name type="scientific">Kalanchoe fedtschenkoi</name>
    <name type="common">Lavender scallops</name>
    <name type="synonym">South American air plant</name>
    <dbReference type="NCBI Taxonomy" id="63787"/>
    <lineage>
        <taxon>Eukaryota</taxon>
        <taxon>Viridiplantae</taxon>
        <taxon>Streptophyta</taxon>
        <taxon>Embryophyta</taxon>
        <taxon>Tracheophyta</taxon>
        <taxon>Spermatophyta</taxon>
        <taxon>Magnoliopsida</taxon>
        <taxon>eudicotyledons</taxon>
        <taxon>Gunneridae</taxon>
        <taxon>Pentapetalae</taxon>
        <taxon>Saxifragales</taxon>
        <taxon>Crassulaceae</taxon>
        <taxon>Kalanchoe</taxon>
    </lineage>
</organism>
<feature type="compositionally biased region" description="Basic and acidic residues" evidence="4">
    <location>
        <begin position="247"/>
        <end position="266"/>
    </location>
</feature>
<evidence type="ECO:0000256" key="2">
    <source>
        <dbReference type="ARBA" id="ARBA00023015"/>
    </source>
</evidence>
<evidence type="ECO:0000313" key="5">
    <source>
        <dbReference type="EnsemblPlants" id="Kaladp0067s0072.1.v1.1"/>
    </source>
</evidence>
<proteinExistence type="predicted"/>
<dbReference type="EnsemblPlants" id="Kaladp0067s0072.1.v1.1">
    <property type="protein sequence ID" value="Kaladp0067s0072.1.v1.1"/>
    <property type="gene ID" value="Kaladp0067s0072.v1.1"/>
</dbReference>
<protein>
    <submittedName>
        <fullName evidence="5">Uncharacterized protein</fullName>
    </submittedName>
</protein>
<feature type="region of interest" description="Disordered" evidence="4">
    <location>
        <begin position="216"/>
        <end position="268"/>
    </location>
</feature>
<dbReference type="Gramene" id="Kaladp0067s0072.1.v1.1">
    <property type="protein sequence ID" value="Kaladp0067s0072.1.v1.1"/>
    <property type="gene ID" value="Kaladp0067s0072.v1.1"/>
</dbReference>
<feature type="compositionally biased region" description="Pro residues" evidence="4">
    <location>
        <begin position="55"/>
        <end position="78"/>
    </location>
</feature>
<name>A0A7N0UI73_KALFE</name>
<dbReference type="Proteomes" id="UP000594263">
    <property type="component" value="Unplaced"/>
</dbReference>
<keyword evidence="3" id="KW-0804">Transcription</keyword>
<dbReference type="PANTHER" id="PTHR33388">
    <property type="entry name" value="OS01G0212500 PROTEIN"/>
    <property type="match status" value="1"/>
</dbReference>
<reference evidence="5" key="1">
    <citation type="submission" date="2021-01" db="UniProtKB">
        <authorList>
            <consortium name="EnsemblPlants"/>
        </authorList>
    </citation>
    <scope>IDENTIFICATION</scope>
</reference>
<dbReference type="InterPro" id="IPR040356">
    <property type="entry name" value="SPEAR"/>
</dbReference>
<keyword evidence="2" id="KW-0805">Transcription regulation</keyword>
<feature type="compositionally biased region" description="Low complexity" evidence="4">
    <location>
        <begin position="237"/>
        <end position="246"/>
    </location>
</feature>
<keyword evidence="6" id="KW-1185">Reference proteome</keyword>
<dbReference type="PANTHER" id="PTHR33388:SF2">
    <property type="entry name" value="PROTEIN SPOROCYTELESS"/>
    <property type="match status" value="1"/>
</dbReference>
<dbReference type="GO" id="GO:0003700">
    <property type="term" value="F:DNA-binding transcription factor activity"/>
    <property type="evidence" value="ECO:0007669"/>
    <property type="project" value="InterPro"/>
</dbReference>
<accession>A0A7N0UI73</accession>